<evidence type="ECO:0000313" key="2">
    <source>
        <dbReference type="Proteomes" id="UP000038802"/>
    </source>
</evidence>
<sequence length="140" mass="15525">MTCTWAGPRWPARWAAAVAVSNGGRGWPVSVRRGPRSAASWMRRDASPRLMCSRSARAKGSLPPSSVWSVWSASLLMKGCSAAGRRRRIFSQRCSIARHSGMVRSSGETFRTRLRAVSRLSNAATASSRLLEYMFEYYHG</sequence>
<protein>
    <submittedName>
        <fullName evidence="1">Uncharacterized protein</fullName>
    </submittedName>
</protein>
<dbReference type="AlphaFoldDB" id="A0A0U0RLU3"/>
<proteinExistence type="predicted"/>
<reference evidence="2" key="1">
    <citation type="submission" date="2015-03" db="EMBL/GenBank/DDBJ databases">
        <authorList>
            <consortium name="Pathogen Informatics"/>
        </authorList>
    </citation>
    <scope>NUCLEOTIDE SEQUENCE [LARGE SCALE GENOMIC DNA]</scope>
    <source>
        <strain evidence="2">K00500041</strain>
    </source>
</reference>
<gene>
    <name evidence="1" type="ORF">ERS007703_02937</name>
</gene>
<accession>A0A0U0RLU3</accession>
<evidence type="ECO:0000313" key="1">
    <source>
        <dbReference type="EMBL" id="COW16675.1"/>
    </source>
</evidence>
<dbReference type="EMBL" id="CSAE01000359">
    <property type="protein sequence ID" value="COW16675.1"/>
    <property type="molecule type" value="Genomic_DNA"/>
</dbReference>
<organism evidence="1 2">
    <name type="scientific">Mycobacterium tuberculosis</name>
    <dbReference type="NCBI Taxonomy" id="1773"/>
    <lineage>
        <taxon>Bacteria</taxon>
        <taxon>Bacillati</taxon>
        <taxon>Actinomycetota</taxon>
        <taxon>Actinomycetes</taxon>
        <taxon>Mycobacteriales</taxon>
        <taxon>Mycobacteriaceae</taxon>
        <taxon>Mycobacterium</taxon>
        <taxon>Mycobacterium tuberculosis complex</taxon>
    </lineage>
</organism>
<name>A0A0U0RLU3_MYCTX</name>
<dbReference type="Proteomes" id="UP000038802">
    <property type="component" value="Unassembled WGS sequence"/>
</dbReference>